<sequence>MLEVNPLRCALFRTQWASFEANPQSARLVFKSSLILSDKSLRIVSPLSHTS</sequence>
<protein>
    <submittedName>
        <fullName evidence="1">Uncharacterized protein</fullName>
    </submittedName>
</protein>
<proteinExistence type="predicted"/>
<evidence type="ECO:0000313" key="1">
    <source>
        <dbReference type="EMBL" id="MFC6315692.1"/>
    </source>
</evidence>
<keyword evidence="2" id="KW-1185">Reference proteome</keyword>
<dbReference type="RefSeq" id="WP_379861653.1">
    <property type="nucleotide sequence ID" value="NZ_JBHSSM010000019.1"/>
</dbReference>
<reference evidence="2" key="1">
    <citation type="journal article" date="2019" name="Int. J. Syst. Evol. Microbiol.">
        <title>The Global Catalogue of Microorganisms (GCM) 10K type strain sequencing project: providing services to taxonomists for standard genome sequencing and annotation.</title>
        <authorList>
            <consortium name="The Broad Institute Genomics Platform"/>
            <consortium name="The Broad Institute Genome Sequencing Center for Infectious Disease"/>
            <person name="Wu L."/>
            <person name="Ma J."/>
        </authorList>
    </citation>
    <scope>NUCLEOTIDE SEQUENCE [LARGE SCALE GENOMIC DNA]</scope>
    <source>
        <strain evidence="2">CCM 8897</strain>
    </source>
</reference>
<accession>A0ABW1UNZ9</accession>
<evidence type="ECO:0000313" key="2">
    <source>
        <dbReference type="Proteomes" id="UP001596310"/>
    </source>
</evidence>
<organism evidence="1 2">
    <name type="scientific">Lapidilactobacillus achengensis</name>
    <dbReference type="NCBI Taxonomy" id="2486000"/>
    <lineage>
        <taxon>Bacteria</taxon>
        <taxon>Bacillati</taxon>
        <taxon>Bacillota</taxon>
        <taxon>Bacilli</taxon>
        <taxon>Lactobacillales</taxon>
        <taxon>Lactobacillaceae</taxon>
        <taxon>Lapidilactobacillus</taxon>
    </lineage>
</organism>
<name>A0ABW1UNZ9_9LACO</name>
<dbReference type="EMBL" id="JBHSSM010000019">
    <property type="protein sequence ID" value="MFC6315692.1"/>
    <property type="molecule type" value="Genomic_DNA"/>
</dbReference>
<comment type="caution">
    <text evidence="1">The sequence shown here is derived from an EMBL/GenBank/DDBJ whole genome shotgun (WGS) entry which is preliminary data.</text>
</comment>
<gene>
    <name evidence="1" type="ORF">ACFQHW_08970</name>
</gene>
<dbReference type="Proteomes" id="UP001596310">
    <property type="component" value="Unassembled WGS sequence"/>
</dbReference>